<gene>
    <name evidence="2" type="ORF">H9L06_07645</name>
</gene>
<dbReference type="RefSeq" id="WP_187554635.1">
    <property type="nucleotide sequence ID" value="NZ_CP060716.1"/>
</dbReference>
<evidence type="ECO:0008006" key="4">
    <source>
        <dbReference type="Google" id="ProtNLM"/>
    </source>
</evidence>
<keyword evidence="1" id="KW-0812">Transmembrane</keyword>
<dbReference type="KEGG" id="ldn:H9L06_07645"/>
<evidence type="ECO:0000313" key="2">
    <source>
        <dbReference type="EMBL" id="QNN62164.1"/>
    </source>
</evidence>
<reference evidence="2 3" key="1">
    <citation type="submission" date="2020-08" db="EMBL/GenBank/DDBJ databases">
        <title>Genome sequence of Leucobacter denitrificans KACC 14055T.</title>
        <authorList>
            <person name="Hyun D.-W."/>
            <person name="Bae J.-W."/>
        </authorList>
    </citation>
    <scope>NUCLEOTIDE SEQUENCE [LARGE SCALE GENOMIC DNA]</scope>
    <source>
        <strain evidence="2 3">KACC 14055</strain>
    </source>
</reference>
<feature type="transmembrane region" description="Helical" evidence="1">
    <location>
        <begin position="13"/>
        <end position="36"/>
    </location>
</feature>
<evidence type="ECO:0000313" key="3">
    <source>
        <dbReference type="Proteomes" id="UP000515934"/>
    </source>
</evidence>
<sequence length="52" mass="6091">MFSLLWRFFPGPVWLRLIVLLALAVVLVWVVINYVYPWVLVQFPEEEATVGT</sequence>
<proteinExistence type="predicted"/>
<organism evidence="2 3">
    <name type="scientific">Leucobacter denitrificans</name>
    <dbReference type="NCBI Taxonomy" id="683042"/>
    <lineage>
        <taxon>Bacteria</taxon>
        <taxon>Bacillati</taxon>
        <taxon>Actinomycetota</taxon>
        <taxon>Actinomycetes</taxon>
        <taxon>Micrococcales</taxon>
        <taxon>Microbacteriaceae</taxon>
        <taxon>Leucobacter</taxon>
    </lineage>
</organism>
<dbReference type="Proteomes" id="UP000515934">
    <property type="component" value="Chromosome"/>
</dbReference>
<dbReference type="AlphaFoldDB" id="A0A7G9S2T9"/>
<keyword evidence="3" id="KW-1185">Reference proteome</keyword>
<accession>A0A7G9S2T9</accession>
<dbReference type="EMBL" id="CP060716">
    <property type="protein sequence ID" value="QNN62164.1"/>
    <property type="molecule type" value="Genomic_DNA"/>
</dbReference>
<protein>
    <recommendedName>
        <fullName evidence="4">DUF4175 domain-containing protein</fullName>
    </recommendedName>
</protein>
<evidence type="ECO:0000256" key="1">
    <source>
        <dbReference type="SAM" id="Phobius"/>
    </source>
</evidence>
<keyword evidence="1" id="KW-1133">Transmembrane helix</keyword>
<keyword evidence="1" id="KW-0472">Membrane</keyword>
<name>A0A7G9S2T9_9MICO</name>